<keyword evidence="6" id="KW-0732">Signal</keyword>
<dbReference type="SUPFAM" id="SSF49363">
    <property type="entry name" value="Purple acid phosphatase, N-terminal domain"/>
    <property type="match status" value="1"/>
</dbReference>
<dbReference type="InterPro" id="IPR025733">
    <property type="entry name" value="PAPs_C"/>
</dbReference>
<dbReference type="EMBL" id="DF973375">
    <property type="protein sequence ID" value="GAU28591.1"/>
    <property type="molecule type" value="Genomic_DNA"/>
</dbReference>
<feature type="domain" description="Calcineurin-like phosphoesterase" evidence="12">
    <location>
        <begin position="105"/>
        <end position="208"/>
    </location>
</feature>
<evidence type="ECO:0000256" key="8">
    <source>
        <dbReference type="ARBA" id="ARBA00022833"/>
    </source>
</evidence>
<dbReference type="PANTHER" id="PTHR22953">
    <property type="entry name" value="ACID PHOSPHATASE RELATED"/>
    <property type="match status" value="1"/>
</dbReference>
<organism evidence="15 16">
    <name type="scientific">Trifolium subterraneum</name>
    <name type="common">Subterranean clover</name>
    <dbReference type="NCBI Taxonomy" id="3900"/>
    <lineage>
        <taxon>Eukaryota</taxon>
        <taxon>Viridiplantae</taxon>
        <taxon>Streptophyta</taxon>
        <taxon>Embryophyta</taxon>
        <taxon>Tracheophyta</taxon>
        <taxon>Spermatophyta</taxon>
        <taxon>Magnoliopsida</taxon>
        <taxon>eudicotyledons</taxon>
        <taxon>Gunneridae</taxon>
        <taxon>Pentapetalae</taxon>
        <taxon>rosids</taxon>
        <taxon>fabids</taxon>
        <taxon>Fabales</taxon>
        <taxon>Fabaceae</taxon>
        <taxon>Papilionoideae</taxon>
        <taxon>50 kb inversion clade</taxon>
        <taxon>NPAAA clade</taxon>
        <taxon>Hologalegina</taxon>
        <taxon>IRL clade</taxon>
        <taxon>Trifolieae</taxon>
        <taxon>Trifolium</taxon>
    </lineage>
</organism>
<keyword evidence="7 11" id="KW-0378">Hydrolase</keyword>
<dbReference type="SUPFAM" id="SSF56300">
    <property type="entry name" value="Metallo-dependent phosphatases"/>
    <property type="match status" value="1"/>
</dbReference>
<name>A0A2Z6M9H0_TRISU</name>
<proteinExistence type="inferred from homology"/>
<evidence type="ECO:0000259" key="12">
    <source>
        <dbReference type="Pfam" id="PF00149"/>
    </source>
</evidence>
<keyword evidence="10" id="KW-0325">Glycoprotein</keyword>
<dbReference type="InterPro" id="IPR008963">
    <property type="entry name" value="Purple_acid_Pase-like_N"/>
</dbReference>
<evidence type="ECO:0000256" key="9">
    <source>
        <dbReference type="ARBA" id="ARBA00023004"/>
    </source>
</evidence>
<evidence type="ECO:0000256" key="2">
    <source>
        <dbReference type="ARBA" id="ARBA00001947"/>
    </source>
</evidence>
<dbReference type="CDD" id="cd00839">
    <property type="entry name" value="MPP_PAPs"/>
    <property type="match status" value="1"/>
</dbReference>
<protein>
    <recommendedName>
        <fullName evidence="11">Purple acid phosphatase</fullName>
        <ecNumber evidence="11">3.1.3.2</ecNumber>
    </recommendedName>
</protein>
<dbReference type="Pfam" id="PF00149">
    <property type="entry name" value="Metallophos"/>
    <property type="match status" value="1"/>
</dbReference>
<comment type="cofactor">
    <cofactor evidence="2">
        <name>Zn(2+)</name>
        <dbReference type="ChEBI" id="CHEBI:29105"/>
    </cofactor>
</comment>
<dbReference type="FunFam" id="2.60.40.380:FF:000001">
    <property type="entry name" value="Fe(3+)-Zn(2+) purple acid phosphatase"/>
    <property type="match status" value="1"/>
</dbReference>
<evidence type="ECO:0000256" key="7">
    <source>
        <dbReference type="ARBA" id="ARBA00022801"/>
    </source>
</evidence>
<keyword evidence="9" id="KW-0408">Iron</keyword>
<evidence type="ECO:0000256" key="5">
    <source>
        <dbReference type="ARBA" id="ARBA00022723"/>
    </source>
</evidence>
<accession>A0A2Z6M9H0</accession>
<keyword evidence="16" id="KW-1185">Reference proteome</keyword>
<dbReference type="InterPro" id="IPR015914">
    <property type="entry name" value="PAPs_N"/>
</dbReference>
<comment type="catalytic activity">
    <reaction evidence="1 11">
        <text>a phosphate monoester + H2O = an alcohol + phosphate</text>
        <dbReference type="Rhea" id="RHEA:15017"/>
        <dbReference type="ChEBI" id="CHEBI:15377"/>
        <dbReference type="ChEBI" id="CHEBI:30879"/>
        <dbReference type="ChEBI" id="CHEBI:43474"/>
        <dbReference type="ChEBI" id="CHEBI:67140"/>
        <dbReference type="EC" id="3.1.3.2"/>
    </reaction>
</comment>
<dbReference type="EC" id="3.1.3.2" evidence="11"/>
<keyword evidence="8" id="KW-0862">Zinc</keyword>
<dbReference type="Pfam" id="PF16656">
    <property type="entry name" value="Pur_ac_phosph_N"/>
    <property type="match status" value="1"/>
</dbReference>
<dbReference type="GO" id="GO:0046872">
    <property type="term" value="F:metal ion binding"/>
    <property type="evidence" value="ECO:0007669"/>
    <property type="project" value="UniProtKB-KW"/>
</dbReference>
<evidence type="ECO:0000259" key="14">
    <source>
        <dbReference type="Pfam" id="PF16656"/>
    </source>
</evidence>
<evidence type="ECO:0000256" key="3">
    <source>
        <dbReference type="ARBA" id="ARBA00001962"/>
    </source>
</evidence>
<evidence type="ECO:0000313" key="15">
    <source>
        <dbReference type="EMBL" id="GAU28591.1"/>
    </source>
</evidence>
<dbReference type="InterPro" id="IPR004843">
    <property type="entry name" value="Calcineurin-like_PHP"/>
</dbReference>
<dbReference type="InterPro" id="IPR041792">
    <property type="entry name" value="MPP_PAP"/>
</dbReference>
<gene>
    <name evidence="15" type="ORF">TSUD_269310</name>
</gene>
<dbReference type="Proteomes" id="UP000242715">
    <property type="component" value="Unassembled WGS sequence"/>
</dbReference>
<evidence type="ECO:0000256" key="11">
    <source>
        <dbReference type="RuleBase" id="RU361203"/>
    </source>
</evidence>
<dbReference type="PANTHER" id="PTHR22953:SF86">
    <property type="entry name" value="PURPLE ACID PHOSPHATASE 10"/>
    <property type="match status" value="1"/>
</dbReference>
<evidence type="ECO:0000256" key="10">
    <source>
        <dbReference type="ARBA" id="ARBA00023180"/>
    </source>
</evidence>
<evidence type="ECO:0000256" key="6">
    <source>
        <dbReference type="ARBA" id="ARBA00022729"/>
    </source>
</evidence>
<evidence type="ECO:0000256" key="1">
    <source>
        <dbReference type="ARBA" id="ARBA00000032"/>
    </source>
</evidence>
<comment type="similarity">
    <text evidence="4 11">Belongs to the metallophosphoesterase superfamily. Purple acid phosphatase family.</text>
</comment>
<evidence type="ECO:0000313" key="16">
    <source>
        <dbReference type="Proteomes" id="UP000242715"/>
    </source>
</evidence>
<feature type="domain" description="Purple acid phosphatase C-terminal" evidence="13">
    <location>
        <begin position="272"/>
        <end position="332"/>
    </location>
</feature>
<comment type="cofactor">
    <cofactor evidence="3">
        <name>Fe cation</name>
        <dbReference type="ChEBI" id="CHEBI:24875"/>
    </cofactor>
</comment>
<dbReference type="InterPro" id="IPR039331">
    <property type="entry name" value="PAPs-like"/>
</dbReference>
<evidence type="ECO:0000256" key="4">
    <source>
        <dbReference type="ARBA" id="ARBA00008723"/>
    </source>
</evidence>
<feature type="domain" description="Purple acid phosphatase N-terminal" evidence="14">
    <location>
        <begin position="5"/>
        <end position="94"/>
    </location>
</feature>
<reference evidence="16" key="1">
    <citation type="journal article" date="2017" name="Front. Plant Sci.">
        <title>Climate Clever Clovers: New Paradigm to Reduce the Environmental Footprint of Ruminants by Breeding Low Methanogenic Forages Utilizing Haplotype Variation.</title>
        <authorList>
            <person name="Kaur P."/>
            <person name="Appels R."/>
            <person name="Bayer P.E."/>
            <person name="Keeble-Gagnere G."/>
            <person name="Wang J."/>
            <person name="Hirakawa H."/>
            <person name="Shirasawa K."/>
            <person name="Vercoe P."/>
            <person name="Stefanova K."/>
            <person name="Durmic Z."/>
            <person name="Nichols P."/>
            <person name="Revell C."/>
            <person name="Isobe S.N."/>
            <person name="Edwards D."/>
            <person name="Erskine W."/>
        </authorList>
    </citation>
    <scope>NUCLEOTIDE SEQUENCE [LARGE SCALE GENOMIC DNA]</scope>
    <source>
        <strain evidence="16">cv. Daliak</strain>
    </source>
</reference>
<dbReference type="AlphaFoldDB" id="A0A2Z6M9H0"/>
<keyword evidence="5" id="KW-0479">Metal-binding</keyword>
<evidence type="ECO:0000259" key="13">
    <source>
        <dbReference type="Pfam" id="PF14008"/>
    </source>
</evidence>
<dbReference type="Gene3D" id="3.60.21.10">
    <property type="match status" value="2"/>
</dbReference>
<dbReference type="OrthoDB" id="45007at2759"/>
<sequence length="351" mass="40595">MILLQVHITQGDLVGRAVIVSWVTEDEPGSNAVRYWSENSKHKKLATGKVVTYRYFNYTSGFIHHTTIRNLKYNTKYYYEVGLEHTTRQFWFTTPPEIGPDVPYTFGVMGDLGQTFDSNRTLSHYQLNSTKGQTMLFVGDLSYADDYPNHDNVRWDTWGRFAERSAAYQPWIWTVGNHELDFAPEIGENKPFKPFSHRYRTPYKASQSTSPFCYHYMEGETMRVMFESWFVKYKVDVVFAGHVHAYERSERVSNIAYNIVNGICAPVKDQAAPVYITIGDGGNIEGLATKYTEPQPGYSAFREASFGHAIFDIKNRTHAHYSWHRNQDGDVVKSDSLWFFNRVWKPVDDST</sequence>
<dbReference type="Pfam" id="PF14008">
    <property type="entry name" value="Metallophos_C"/>
    <property type="match status" value="1"/>
</dbReference>
<dbReference type="Gene3D" id="2.60.40.380">
    <property type="entry name" value="Purple acid phosphatase-like, N-terminal"/>
    <property type="match status" value="1"/>
</dbReference>
<dbReference type="InterPro" id="IPR029052">
    <property type="entry name" value="Metallo-depent_PP-like"/>
</dbReference>
<dbReference type="GO" id="GO:0003993">
    <property type="term" value="F:acid phosphatase activity"/>
    <property type="evidence" value="ECO:0007669"/>
    <property type="project" value="UniProtKB-EC"/>
</dbReference>